<evidence type="ECO:0000259" key="6">
    <source>
        <dbReference type="PROSITE" id="PS50157"/>
    </source>
</evidence>
<keyword evidence="2" id="KW-0677">Repeat</keyword>
<feature type="non-terminal residue" evidence="7">
    <location>
        <position position="1"/>
    </location>
</feature>
<dbReference type="GO" id="GO:0008270">
    <property type="term" value="F:zinc ion binding"/>
    <property type="evidence" value="ECO:0007669"/>
    <property type="project" value="UniProtKB-KW"/>
</dbReference>
<comment type="caution">
    <text evidence="7">The sequence shown here is derived from an EMBL/GenBank/DDBJ whole genome shotgun (WGS) entry which is preliminary data.</text>
</comment>
<dbReference type="Proteomes" id="UP000534930">
    <property type="component" value="Unassembled WGS sequence"/>
</dbReference>
<keyword evidence="3 5" id="KW-0863">Zinc-finger</keyword>
<dbReference type="GO" id="GO:0000981">
    <property type="term" value="F:DNA-binding transcription factor activity, RNA polymerase II-specific"/>
    <property type="evidence" value="ECO:0007669"/>
    <property type="project" value="TreeGrafter"/>
</dbReference>
<accession>A0A7K9IE87</accession>
<dbReference type="Gene3D" id="3.30.160.60">
    <property type="entry name" value="Classic Zinc Finger"/>
    <property type="match status" value="2"/>
</dbReference>
<organism evidence="7 8">
    <name type="scientific">Myiagra hebetior</name>
    <dbReference type="NCBI Taxonomy" id="381031"/>
    <lineage>
        <taxon>Eukaryota</taxon>
        <taxon>Metazoa</taxon>
        <taxon>Chordata</taxon>
        <taxon>Craniata</taxon>
        <taxon>Vertebrata</taxon>
        <taxon>Euteleostomi</taxon>
        <taxon>Archelosauria</taxon>
        <taxon>Archosauria</taxon>
        <taxon>Dinosauria</taxon>
        <taxon>Saurischia</taxon>
        <taxon>Theropoda</taxon>
        <taxon>Coelurosauria</taxon>
        <taxon>Aves</taxon>
        <taxon>Neognathae</taxon>
        <taxon>Neoaves</taxon>
        <taxon>Telluraves</taxon>
        <taxon>Australaves</taxon>
        <taxon>Passeriformes</taxon>
        <taxon>Corvoidea</taxon>
        <taxon>Monarchidae</taxon>
        <taxon>Myiagra</taxon>
    </lineage>
</organism>
<feature type="domain" description="C2H2-type" evidence="6">
    <location>
        <begin position="21"/>
        <end position="48"/>
    </location>
</feature>
<sequence length="54" mass="6448">SFCISSNLNRHQMIHIGEWPYKCLECGKSFSQSFCLVCHQIIHTREQPYRCREC</sequence>
<proteinExistence type="predicted"/>
<evidence type="ECO:0000256" key="2">
    <source>
        <dbReference type="ARBA" id="ARBA00022737"/>
    </source>
</evidence>
<keyword evidence="4" id="KW-0862">Zinc</keyword>
<dbReference type="GO" id="GO:0000978">
    <property type="term" value="F:RNA polymerase II cis-regulatory region sequence-specific DNA binding"/>
    <property type="evidence" value="ECO:0007669"/>
    <property type="project" value="TreeGrafter"/>
</dbReference>
<evidence type="ECO:0000313" key="8">
    <source>
        <dbReference type="Proteomes" id="UP000534930"/>
    </source>
</evidence>
<dbReference type="FunFam" id="3.30.160.60:FF:002343">
    <property type="entry name" value="Zinc finger protein 33A"/>
    <property type="match status" value="1"/>
</dbReference>
<evidence type="ECO:0000256" key="4">
    <source>
        <dbReference type="ARBA" id="ARBA00022833"/>
    </source>
</evidence>
<keyword evidence="1" id="KW-0479">Metal-binding</keyword>
<dbReference type="InterPro" id="IPR036236">
    <property type="entry name" value="Znf_C2H2_sf"/>
</dbReference>
<gene>
    <name evidence="7" type="primary">Zscan20_0</name>
    <name evidence="7" type="ORF">MYIHEB_R01489</name>
</gene>
<reference evidence="7 8" key="1">
    <citation type="submission" date="2019-09" db="EMBL/GenBank/DDBJ databases">
        <title>Bird 10,000 Genomes (B10K) Project - Family phase.</title>
        <authorList>
            <person name="Zhang G."/>
        </authorList>
    </citation>
    <scope>NUCLEOTIDE SEQUENCE [LARGE SCALE GENOMIC DNA]</scope>
    <source>
        <strain evidence="7">B10K-DU-001-33</strain>
        <tissue evidence="7">Muscle</tissue>
    </source>
</reference>
<dbReference type="PROSITE" id="PS50157">
    <property type="entry name" value="ZINC_FINGER_C2H2_2"/>
    <property type="match status" value="1"/>
</dbReference>
<dbReference type="SUPFAM" id="SSF57667">
    <property type="entry name" value="beta-beta-alpha zinc fingers"/>
    <property type="match status" value="1"/>
</dbReference>
<evidence type="ECO:0000256" key="3">
    <source>
        <dbReference type="ARBA" id="ARBA00022771"/>
    </source>
</evidence>
<dbReference type="PANTHER" id="PTHR23235:SF178">
    <property type="entry name" value="C2H2-TYPE DOMAIN-CONTAINING PROTEIN-RELATED"/>
    <property type="match status" value="1"/>
</dbReference>
<dbReference type="EMBL" id="VWZQ01000855">
    <property type="protein sequence ID" value="NXH24429.1"/>
    <property type="molecule type" value="Genomic_DNA"/>
</dbReference>
<evidence type="ECO:0000256" key="1">
    <source>
        <dbReference type="ARBA" id="ARBA00022723"/>
    </source>
</evidence>
<protein>
    <submittedName>
        <fullName evidence="7">ZSC20 protein</fullName>
    </submittedName>
</protein>
<dbReference type="PANTHER" id="PTHR23235">
    <property type="entry name" value="KRUEPPEL-LIKE TRANSCRIPTION FACTOR"/>
    <property type="match status" value="1"/>
</dbReference>
<feature type="non-terminal residue" evidence="7">
    <location>
        <position position="54"/>
    </location>
</feature>
<evidence type="ECO:0000256" key="5">
    <source>
        <dbReference type="PROSITE-ProRule" id="PRU00042"/>
    </source>
</evidence>
<evidence type="ECO:0000313" key="7">
    <source>
        <dbReference type="EMBL" id="NXH24429.1"/>
    </source>
</evidence>
<dbReference type="PROSITE" id="PS00028">
    <property type="entry name" value="ZINC_FINGER_C2H2_1"/>
    <property type="match status" value="1"/>
</dbReference>
<keyword evidence="8" id="KW-1185">Reference proteome</keyword>
<name>A0A7K9IE87_9CORV</name>
<dbReference type="AlphaFoldDB" id="A0A7K9IE87"/>
<dbReference type="InterPro" id="IPR013087">
    <property type="entry name" value="Znf_C2H2_type"/>
</dbReference>